<reference evidence="2" key="1">
    <citation type="submission" date="2021-06" db="EMBL/GenBank/DDBJ databases">
        <authorList>
            <person name="Kallberg Y."/>
            <person name="Tangrot J."/>
            <person name="Rosling A."/>
        </authorList>
    </citation>
    <scope>NUCLEOTIDE SEQUENCE</scope>
    <source>
        <strain evidence="2">87-6 pot B 2015</strain>
    </source>
</reference>
<dbReference type="Proteomes" id="UP000789375">
    <property type="component" value="Unassembled WGS sequence"/>
</dbReference>
<gene>
    <name evidence="2" type="ORF">FMOSSE_LOCUS7003</name>
</gene>
<comment type="caution">
    <text evidence="2">The sequence shown here is derived from an EMBL/GenBank/DDBJ whole genome shotgun (WGS) entry which is preliminary data.</text>
</comment>
<evidence type="ECO:0000313" key="2">
    <source>
        <dbReference type="EMBL" id="CAG8561915.1"/>
    </source>
</evidence>
<protein>
    <submittedName>
        <fullName evidence="2">3331_t:CDS:1</fullName>
    </submittedName>
</protein>
<evidence type="ECO:0000256" key="1">
    <source>
        <dbReference type="SAM" id="MobiDB-lite"/>
    </source>
</evidence>
<accession>A0A9N9BFC9</accession>
<feature type="non-terminal residue" evidence="2">
    <location>
        <position position="179"/>
    </location>
</feature>
<dbReference type="AlphaFoldDB" id="A0A9N9BFC9"/>
<sequence>MATLYNDTDSDSYYRVRRCLTSTTTTQSNDEIDAVSKALVRMPDEESNELKKFRKLWWDQGNLHPKAEWDHAKLPYTLVEGVSLEEYERRGDVFNVHGYWEWFDGKVKVIECPSRPHEICINEIVEELMDACRDVKRTDAKVYNIGSSRTRSGDSGKEADASFGPQKIAVTSPNGSDGN</sequence>
<feature type="region of interest" description="Disordered" evidence="1">
    <location>
        <begin position="146"/>
        <end position="179"/>
    </location>
</feature>
<name>A0A9N9BFC9_FUNMO</name>
<evidence type="ECO:0000313" key="3">
    <source>
        <dbReference type="Proteomes" id="UP000789375"/>
    </source>
</evidence>
<feature type="compositionally biased region" description="Polar residues" evidence="1">
    <location>
        <begin position="169"/>
        <end position="179"/>
    </location>
</feature>
<dbReference type="EMBL" id="CAJVPP010001558">
    <property type="protein sequence ID" value="CAG8561915.1"/>
    <property type="molecule type" value="Genomic_DNA"/>
</dbReference>
<keyword evidence="3" id="KW-1185">Reference proteome</keyword>
<feature type="compositionally biased region" description="Basic and acidic residues" evidence="1">
    <location>
        <begin position="151"/>
        <end position="160"/>
    </location>
</feature>
<organism evidence="2 3">
    <name type="scientific">Funneliformis mosseae</name>
    <name type="common">Endomycorrhizal fungus</name>
    <name type="synonym">Glomus mosseae</name>
    <dbReference type="NCBI Taxonomy" id="27381"/>
    <lineage>
        <taxon>Eukaryota</taxon>
        <taxon>Fungi</taxon>
        <taxon>Fungi incertae sedis</taxon>
        <taxon>Mucoromycota</taxon>
        <taxon>Glomeromycotina</taxon>
        <taxon>Glomeromycetes</taxon>
        <taxon>Glomerales</taxon>
        <taxon>Glomeraceae</taxon>
        <taxon>Funneliformis</taxon>
    </lineage>
</organism>
<proteinExistence type="predicted"/>